<dbReference type="InterPro" id="IPR039226">
    <property type="entry name" value="Ski3/TTC37"/>
</dbReference>
<dbReference type="PANTHER" id="PTHR15704:SF7">
    <property type="entry name" value="SUPERKILLER COMPLEX PROTEIN 3"/>
    <property type="match status" value="1"/>
</dbReference>
<dbReference type="Pfam" id="PF13432">
    <property type="entry name" value="TPR_16"/>
    <property type="match status" value="2"/>
</dbReference>
<dbReference type="Pfam" id="PF13181">
    <property type="entry name" value="TPR_8"/>
    <property type="match status" value="1"/>
</dbReference>
<dbReference type="GO" id="GO:0006401">
    <property type="term" value="P:RNA catabolic process"/>
    <property type="evidence" value="ECO:0007669"/>
    <property type="project" value="InterPro"/>
</dbReference>
<dbReference type="InterPro" id="IPR040962">
    <property type="entry name" value="TPR_22"/>
</dbReference>
<accession>A0A1J7JAF0</accession>
<dbReference type="Proteomes" id="UP000182658">
    <property type="component" value="Unassembled WGS sequence"/>
</dbReference>
<feature type="repeat" description="TPR" evidence="3">
    <location>
        <begin position="459"/>
        <end position="492"/>
    </location>
</feature>
<dbReference type="Gene3D" id="1.25.40.10">
    <property type="entry name" value="Tetratricopeptide repeat domain"/>
    <property type="match status" value="4"/>
</dbReference>
<organism evidence="5 6">
    <name type="scientific">Coniochaeta ligniaria NRRL 30616</name>
    <dbReference type="NCBI Taxonomy" id="1408157"/>
    <lineage>
        <taxon>Eukaryota</taxon>
        <taxon>Fungi</taxon>
        <taxon>Dikarya</taxon>
        <taxon>Ascomycota</taxon>
        <taxon>Pezizomycotina</taxon>
        <taxon>Sordariomycetes</taxon>
        <taxon>Sordariomycetidae</taxon>
        <taxon>Coniochaetales</taxon>
        <taxon>Coniochaetaceae</taxon>
        <taxon>Coniochaeta</taxon>
    </lineage>
</organism>
<evidence type="ECO:0000256" key="3">
    <source>
        <dbReference type="PROSITE-ProRule" id="PRU00339"/>
    </source>
</evidence>
<evidence type="ECO:0000313" key="5">
    <source>
        <dbReference type="EMBL" id="OIW26736.1"/>
    </source>
</evidence>
<dbReference type="InterPro" id="IPR019734">
    <property type="entry name" value="TPR_rpt"/>
</dbReference>
<evidence type="ECO:0000313" key="6">
    <source>
        <dbReference type="Proteomes" id="UP000182658"/>
    </source>
</evidence>
<dbReference type="PANTHER" id="PTHR15704">
    <property type="entry name" value="SUPERKILLER 3 PROTEIN-RELATED"/>
    <property type="match status" value="1"/>
</dbReference>
<sequence length="1422" mass="158212">MAANKALLKEIGQDLQKSRFSDAISKAKEVLERDPRNYQAHIFLAFALDGNKQPEDAESIYTAAAAYKPNDPQAWQGLVKLYQKLGPHKLKQYQHAALKLAEIYRDAGDMYKCQDVVDKFIGYAQKNGERQQYAEALSLILPDSPIYPALEGRVPHPAKTYETIVQIVEGDEKREINTLIGERRTRIGARINDVTLEVKREVFSKSRLGHLYRQLIEWSIDDDVRRTYEEKLFQYCYERLLAFPPGEEKAQELNLVLKLANDMVIIKHPYKAAWDVAIDWQDHKDIKEWDFGVLREYITFFPDSDLTRVLSGFLSSSISPFPNIKEEKPVASVGDETGEDESEDDDEGGVQTTYIPTTEEDRMMMMSEGITSANSLLAYRLMGEYYQYLEEYAGNVDLMHKAKKHLEEEQTKTGLPFLFTSDSYSLYLGTALVLHQSPRYHQDAKALFDGVLSHDPTSTPALIGVGLIWEEEQEYDQAIDFLERALKRDATNLRVKTEAAWVKALKGDYAMGRAELEACIPLIIEKSESKELLAQTQYRLGFCIWNLDTSKAARKDRAGAYAYFMGALRSNLNFAPAYTSLGIYYADYAKDKRRARQCFQKAVELSPSEVESAERLARLFADDGDWDRVELIAQRIVDTGRVKPPPGSKRKGISWPFAALGVAELNKQEYHKAVVSFQSALKLAPDDYHCWVGLGESYYNSGRYIAATKAITNAQKLEDNLASHVTGDTWFTKFMLANIRRELGEFDTAIDLYREVILARPAEEGVIISLMQTLVESATDNLEKGFFGKAIQLARENLNYATKVPNCVSFTFNFWKTIADSCSIFSTIQGHIGEFPVETVKTLLGSNEGEEFKLLQDTDGIGTGVLFAKGLFPDDEKVGVDLTKCLHATILAHKRAIHLSAHDIHAQAVAYYNLGWAEHRAHICLPEPMRKSLSRYLKAAIRCFKRAIELEAGNSEFWNSLGVVSSSVNPAVSQHAFCRSLYLNEKAAHVWSNMGTLALVENDFKLANEAFTRAQSTDPDYAHAWVGQGLVALMYGDAREARGLFTHAMDISGASSLISRQLYSVSMFDHILTAPSNLPITSLIHPVLALTQLQALNPQALSYGHLCALFQERTHDNARAISTLEKICATVEAEYEATELQEAAKRFALAKTDLARSYLSSGSYDKAIEAGEVALSLSSDESENELTPEERRKARLSANLTVGLAHCFSGDVSEAVAFFETALRESDGNPDAVCVLAQVLWAAGGEKEREKARELFFGVLESTPDHVQVVLLMGVVALLDQDEDMIEAVVEQLQALRSTDGKVSSVEQGQIGEVMRAIATLREKTTEEDVLSQIQTDILLRPYLPHGWLELAEAGDGEEAAKAAELAVRVARKGVPPKGDLGAEDLAKAYAGTGLAADGQTAIVVAPWAKEGWVALSEAVSG</sequence>
<evidence type="ECO:0000256" key="4">
    <source>
        <dbReference type="SAM" id="MobiDB-lite"/>
    </source>
</evidence>
<protein>
    <submittedName>
        <fullName evidence="5">TPR-like protein</fullName>
    </submittedName>
</protein>
<dbReference type="EMBL" id="KV875100">
    <property type="protein sequence ID" value="OIW26736.1"/>
    <property type="molecule type" value="Genomic_DNA"/>
</dbReference>
<feature type="repeat" description="TPR" evidence="3">
    <location>
        <begin position="988"/>
        <end position="1021"/>
    </location>
</feature>
<evidence type="ECO:0000256" key="2">
    <source>
        <dbReference type="ARBA" id="ARBA00022803"/>
    </source>
</evidence>
<feature type="region of interest" description="Disordered" evidence="4">
    <location>
        <begin position="325"/>
        <end position="351"/>
    </location>
</feature>
<dbReference type="FunCoup" id="A0A1J7JAF0">
    <property type="interactions" value="481"/>
</dbReference>
<dbReference type="Pfam" id="PF18833">
    <property type="entry name" value="TPR_22"/>
    <property type="match status" value="1"/>
</dbReference>
<keyword evidence="6" id="KW-1185">Reference proteome</keyword>
<dbReference type="STRING" id="1408157.A0A1J7JAF0"/>
<dbReference type="PROSITE" id="PS50005">
    <property type="entry name" value="TPR"/>
    <property type="match status" value="4"/>
</dbReference>
<dbReference type="Pfam" id="PF14559">
    <property type="entry name" value="TPR_19"/>
    <property type="match status" value="1"/>
</dbReference>
<dbReference type="OrthoDB" id="421075at2759"/>
<gene>
    <name evidence="5" type="ORF">CONLIGDRAFT_581444</name>
</gene>
<feature type="compositionally biased region" description="Acidic residues" evidence="4">
    <location>
        <begin position="336"/>
        <end position="348"/>
    </location>
</feature>
<keyword evidence="2 3" id="KW-0802">TPR repeat</keyword>
<reference evidence="5 6" key="1">
    <citation type="submission" date="2016-10" db="EMBL/GenBank/DDBJ databases">
        <title>Draft genome sequence of Coniochaeta ligniaria NRRL30616, a lignocellulolytic fungus for bioabatement of inhibitors in plant biomass hydrolysates.</title>
        <authorList>
            <consortium name="DOE Joint Genome Institute"/>
            <person name="Jimenez D.J."/>
            <person name="Hector R.E."/>
            <person name="Riley R."/>
            <person name="Sun H."/>
            <person name="Grigoriev I.V."/>
            <person name="Van Elsas J.D."/>
            <person name="Nichols N.N."/>
        </authorList>
    </citation>
    <scope>NUCLEOTIDE SEQUENCE [LARGE SCALE GENOMIC DNA]</scope>
    <source>
        <strain evidence="5 6">NRRL 30616</strain>
    </source>
</reference>
<keyword evidence="1" id="KW-0677">Repeat</keyword>
<feature type="repeat" description="TPR" evidence="3">
    <location>
        <begin position="1148"/>
        <end position="1181"/>
    </location>
</feature>
<feature type="repeat" description="TPR" evidence="3">
    <location>
        <begin position="654"/>
        <end position="687"/>
    </location>
</feature>
<name>A0A1J7JAF0_9PEZI</name>
<dbReference type="InterPro" id="IPR011990">
    <property type="entry name" value="TPR-like_helical_dom_sf"/>
</dbReference>
<proteinExistence type="predicted"/>
<dbReference type="GO" id="GO:0055087">
    <property type="term" value="C:Ski complex"/>
    <property type="evidence" value="ECO:0007669"/>
    <property type="project" value="InterPro"/>
</dbReference>
<dbReference type="SMART" id="SM00028">
    <property type="entry name" value="TPR"/>
    <property type="match status" value="10"/>
</dbReference>
<dbReference type="SUPFAM" id="SSF48452">
    <property type="entry name" value="TPR-like"/>
    <property type="match status" value="4"/>
</dbReference>
<dbReference type="Pfam" id="PF13176">
    <property type="entry name" value="TPR_7"/>
    <property type="match status" value="1"/>
</dbReference>
<dbReference type="InParanoid" id="A0A1J7JAF0"/>
<evidence type="ECO:0000256" key="1">
    <source>
        <dbReference type="ARBA" id="ARBA00022737"/>
    </source>
</evidence>